<protein>
    <recommendedName>
        <fullName evidence="2">HMA domain-containing protein</fullName>
    </recommendedName>
</protein>
<dbReference type="PROSITE" id="PS50846">
    <property type="entry name" value="HMA_2"/>
    <property type="match status" value="1"/>
</dbReference>
<dbReference type="InterPro" id="IPR006121">
    <property type="entry name" value="HMA_dom"/>
</dbReference>
<dbReference type="OrthoDB" id="9813965at2"/>
<dbReference type="CDD" id="cd00371">
    <property type="entry name" value="HMA"/>
    <property type="match status" value="1"/>
</dbReference>
<dbReference type="InterPro" id="IPR017969">
    <property type="entry name" value="Heavy-metal-associated_CS"/>
</dbReference>
<evidence type="ECO:0000313" key="3">
    <source>
        <dbReference type="EMBL" id="PIL39289.1"/>
    </source>
</evidence>
<keyword evidence="1" id="KW-0479">Metal-binding</keyword>
<evidence type="ECO:0000313" key="4">
    <source>
        <dbReference type="Proteomes" id="UP000228593"/>
    </source>
</evidence>
<gene>
    <name evidence="3" type="ORF">CR103_13210</name>
</gene>
<dbReference type="PROSITE" id="PS01047">
    <property type="entry name" value="HMA_1"/>
    <property type="match status" value="1"/>
</dbReference>
<reference evidence="3 4" key="1">
    <citation type="submission" date="2017-10" db="EMBL/GenBank/DDBJ databases">
        <title>Massilia psychrophilum sp. nov., a novel purple-pigmented bacterium isolated from Tianshan glacier, Xinjiang Municipality, China.</title>
        <authorList>
            <person name="Wang H."/>
        </authorList>
    </citation>
    <scope>NUCLEOTIDE SEQUENCE [LARGE SCALE GENOMIC DNA]</scope>
    <source>
        <strain evidence="3 4">JCM 30813</strain>
    </source>
</reference>
<name>A0A2G8SZU1_9BURK</name>
<dbReference type="EMBL" id="PDOB01000020">
    <property type="protein sequence ID" value="PIL39289.1"/>
    <property type="molecule type" value="Genomic_DNA"/>
</dbReference>
<dbReference type="InterPro" id="IPR036163">
    <property type="entry name" value="HMA_dom_sf"/>
</dbReference>
<dbReference type="SUPFAM" id="SSF55008">
    <property type="entry name" value="HMA, heavy metal-associated domain"/>
    <property type="match status" value="1"/>
</dbReference>
<dbReference type="Proteomes" id="UP000228593">
    <property type="component" value="Unassembled WGS sequence"/>
</dbReference>
<proteinExistence type="predicted"/>
<dbReference type="RefSeq" id="WP_099916459.1">
    <property type="nucleotide sequence ID" value="NZ_BMHS01000007.1"/>
</dbReference>
<accession>A0A2G8SZU1</accession>
<sequence>MLTLHIPAISCEHCARIISDTVRHLDPAAIVQVDVGARTAVIETRADAVIVQDRLAEEGYPATPA</sequence>
<dbReference type="GO" id="GO:0046872">
    <property type="term" value="F:metal ion binding"/>
    <property type="evidence" value="ECO:0007669"/>
    <property type="project" value="UniProtKB-KW"/>
</dbReference>
<evidence type="ECO:0000256" key="1">
    <source>
        <dbReference type="ARBA" id="ARBA00022723"/>
    </source>
</evidence>
<dbReference type="Gene3D" id="3.30.70.100">
    <property type="match status" value="1"/>
</dbReference>
<comment type="caution">
    <text evidence="3">The sequence shown here is derived from an EMBL/GenBank/DDBJ whole genome shotgun (WGS) entry which is preliminary data.</text>
</comment>
<dbReference type="Pfam" id="PF00403">
    <property type="entry name" value="HMA"/>
    <property type="match status" value="1"/>
</dbReference>
<dbReference type="AlphaFoldDB" id="A0A2G8SZU1"/>
<organism evidence="3 4">
    <name type="scientific">Massilia psychrophila</name>
    <dbReference type="NCBI Taxonomy" id="1603353"/>
    <lineage>
        <taxon>Bacteria</taxon>
        <taxon>Pseudomonadati</taxon>
        <taxon>Pseudomonadota</taxon>
        <taxon>Betaproteobacteria</taxon>
        <taxon>Burkholderiales</taxon>
        <taxon>Oxalobacteraceae</taxon>
        <taxon>Telluria group</taxon>
        <taxon>Massilia</taxon>
    </lineage>
</organism>
<evidence type="ECO:0000259" key="2">
    <source>
        <dbReference type="PROSITE" id="PS50846"/>
    </source>
</evidence>
<feature type="domain" description="HMA" evidence="2">
    <location>
        <begin position="1"/>
        <end position="63"/>
    </location>
</feature>
<keyword evidence="4" id="KW-1185">Reference proteome</keyword>